<evidence type="ECO:0000256" key="4">
    <source>
        <dbReference type="ARBA" id="ARBA00022679"/>
    </source>
</evidence>
<evidence type="ECO:0000256" key="2">
    <source>
        <dbReference type="ARBA" id="ARBA00022475"/>
    </source>
</evidence>
<feature type="transmembrane region" description="Helical" evidence="8">
    <location>
        <begin position="288"/>
        <end position="309"/>
    </location>
</feature>
<protein>
    <submittedName>
        <fullName evidence="10">Glycosyltransferase family 39 protein</fullName>
    </submittedName>
</protein>
<keyword evidence="6 8" id="KW-1133">Transmembrane helix</keyword>
<dbReference type="RefSeq" id="WP_204681781.1">
    <property type="nucleotide sequence ID" value="NZ_BSNR01000001.1"/>
</dbReference>
<keyword evidence="4" id="KW-0808">Transferase</keyword>
<keyword evidence="5 8" id="KW-0812">Transmembrane</keyword>
<accession>A0ABS2K6B1</accession>
<feature type="transmembrane region" description="Helical" evidence="8">
    <location>
        <begin position="346"/>
        <end position="367"/>
    </location>
</feature>
<dbReference type="Pfam" id="PF13231">
    <property type="entry name" value="PMT_2"/>
    <property type="match status" value="1"/>
</dbReference>
<organism evidence="10 11">
    <name type="scientific">Dyella flava</name>
    <dbReference type="NCBI Taxonomy" id="1920170"/>
    <lineage>
        <taxon>Bacteria</taxon>
        <taxon>Pseudomonadati</taxon>
        <taxon>Pseudomonadota</taxon>
        <taxon>Gammaproteobacteria</taxon>
        <taxon>Lysobacterales</taxon>
        <taxon>Rhodanobacteraceae</taxon>
        <taxon>Dyella</taxon>
    </lineage>
</organism>
<feature type="domain" description="Glycosyltransferase RgtA/B/C/D-like" evidence="9">
    <location>
        <begin position="68"/>
        <end position="225"/>
    </location>
</feature>
<keyword evidence="2" id="KW-1003">Cell membrane</keyword>
<proteinExistence type="predicted"/>
<evidence type="ECO:0000256" key="3">
    <source>
        <dbReference type="ARBA" id="ARBA00022676"/>
    </source>
</evidence>
<comment type="subcellular location">
    <subcellularLocation>
        <location evidence="1">Cell membrane</location>
        <topology evidence="1">Multi-pass membrane protein</topology>
    </subcellularLocation>
</comment>
<evidence type="ECO:0000313" key="11">
    <source>
        <dbReference type="Proteomes" id="UP001430149"/>
    </source>
</evidence>
<feature type="transmembrane region" description="Helical" evidence="8">
    <location>
        <begin position="209"/>
        <end position="226"/>
    </location>
</feature>
<reference evidence="10" key="1">
    <citation type="submission" date="2020-10" db="EMBL/GenBank/DDBJ databases">
        <title>Phylogeny of dyella-like bacteria.</title>
        <authorList>
            <person name="Fu J."/>
        </authorList>
    </citation>
    <scope>NUCLEOTIDE SEQUENCE</scope>
    <source>
        <strain evidence="10">DHOC52</strain>
    </source>
</reference>
<dbReference type="Proteomes" id="UP001430149">
    <property type="component" value="Unassembled WGS sequence"/>
</dbReference>
<dbReference type="InterPro" id="IPR038731">
    <property type="entry name" value="RgtA/B/C-like"/>
</dbReference>
<feature type="transmembrane region" description="Helical" evidence="8">
    <location>
        <begin position="121"/>
        <end position="139"/>
    </location>
</feature>
<feature type="transmembrane region" description="Helical" evidence="8">
    <location>
        <begin position="21"/>
        <end position="45"/>
    </location>
</feature>
<evidence type="ECO:0000256" key="5">
    <source>
        <dbReference type="ARBA" id="ARBA00022692"/>
    </source>
</evidence>
<comment type="caution">
    <text evidence="10">The sequence shown here is derived from an EMBL/GenBank/DDBJ whole genome shotgun (WGS) entry which is preliminary data.</text>
</comment>
<keyword evidence="3" id="KW-0328">Glycosyltransferase</keyword>
<gene>
    <name evidence="10" type="ORF">ISP19_10725</name>
</gene>
<evidence type="ECO:0000256" key="1">
    <source>
        <dbReference type="ARBA" id="ARBA00004651"/>
    </source>
</evidence>
<evidence type="ECO:0000313" key="10">
    <source>
        <dbReference type="EMBL" id="MBM7125843.1"/>
    </source>
</evidence>
<dbReference type="PANTHER" id="PTHR33908:SF11">
    <property type="entry name" value="MEMBRANE PROTEIN"/>
    <property type="match status" value="1"/>
</dbReference>
<keyword evidence="7 8" id="KW-0472">Membrane</keyword>
<keyword evidence="11" id="KW-1185">Reference proteome</keyword>
<feature type="transmembrane region" description="Helical" evidence="8">
    <location>
        <begin position="315"/>
        <end position="334"/>
    </location>
</feature>
<sequence>MSLWGARTDSGNGASVVAGLAGWRAAFVTIFLCLFGVKLVLAATLQPFGDEAFYWQESRHPAWGYSDLPPLTAWLIRLGEGLAGHGVLGMRWVFLLLGSCLPWLLVAFGRRAFGARIGWQAGLLCLCLPLAGSLGVMAMPDVPLTVAGAAAMLALLRAMDDNCWRDWLLLGVSLAVCWMSHYRAAMFMLAGLSLLLLTPRGRSQWTRGGFWLAMGIAALGLLPLVISNWQQHGAGLAFQLVERNSWRFHADTLVQPLEQAVICTPLLYACLLWAAWRCWCRRREGGPWDVIAALSMTFIVVYFVAGLFADDQRFRVHWPLPGYLPLLAALPVLLREVHAPRVWRVVAVAGAALALCAQLAGLFYLGLAAYPGTAAWLGAARAFPTAFIGWKESADIAKAQLASAPAVLVADNFMMAAELDFQFDGQRPVYTLDSPLNVKYGRAPQVALWGLDESALHRQHAGESVLLVVDEHALRERERASWLGSLCARIEGLQPAQRLSLFDRRKSVAFYHGHIGNAWPVSVTHPGECIAWRDAAAGEE</sequence>
<feature type="transmembrane region" description="Helical" evidence="8">
    <location>
        <begin position="257"/>
        <end position="276"/>
    </location>
</feature>
<feature type="transmembrane region" description="Helical" evidence="8">
    <location>
        <begin position="167"/>
        <end position="197"/>
    </location>
</feature>
<evidence type="ECO:0000259" key="9">
    <source>
        <dbReference type="Pfam" id="PF13231"/>
    </source>
</evidence>
<dbReference type="PANTHER" id="PTHR33908">
    <property type="entry name" value="MANNOSYLTRANSFERASE YKCB-RELATED"/>
    <property type="match status" value="1"/>
</dbReference>
<evidence type="ECO:0000256" key="6">
    <source>
        <dbReference type="ARBA" id="ARBA00022989"/>
    </source>
</evidence>
<evidence type="ECO:0000256" key="7">
    <source>
        <dbReference type="ARBA" id="ARBA00023136"/>
    </source>
</evidence>
<evidence type="ECO:0000256" key="8">
    <source>
        <dbReference type="SAM" id="Phobius"/>
    </source>
</evidence>
<dbReference type="EMBL" id="JADIKE010000035">
    <property type="protein sequence ID" value="MBM7125843.1"/>
    <property type="molecule type" value="Genomic_DNA"/>
</dbReference>
<name>A0ABS2K6B1_9GAMM</name>
<feature type="transmembrane region" description="Helical" evidence="8">
    <location>
        <begin position="92"/>
        <end position="109"/>
    </location>
</feature>
<dbReference type="InterPro" id="IPR050297">
    <property type="entry name" value="LipidA_mod_glycosyltrf_83"/>
</dbReference>